<dbReference type="AlphaFoldDB" id="A0A7J7HEM7"/>
<evidence type="ECO:0000256" key="3">
    <source>
        <dbReference type="RuleBase" id="RU362130"/>
    </source>
</evidence>
<dbReference type="FunFam" id="3.10.450.10:FF:000013">
    <property type="entry name" value="Cysteine proteinase inhibitor"/>
    <property type="match status" value="1"/>
</dbReference>
<evidence type="ECO:0000256" key="1">
    <source>
        <dbReference type="ARBA" id="ARBA00022690"/>
    </source>
</evidence>
<dbReference type="GO" id="GO:0004869">
    <property type="term" value="F:cysteine-type endopeptidase inhibitor activity"/>
    <property type="evidence" value="ECO:0007669"/>
    <property type="project" value="UniProtKB-KW"/>
</dbReference>
<dbReference type="InterPro" id="IPR046350">
    <property type="entry name" value="Cystatin_sf"/>
</dbReference>
<evidence type="ECO:0000256" key="2">
    <source>
        <dbReference type="ARBA" id="ARBA00022704"/>
    </source>
</evidence>
<dbReference type="InterPro" id="IPR000010">
    <property type="entry name" value="Cystatin_dom"/>
</dbReference>
<dbReference type="CDD" id="cd00042">
    <property type="entry name" value="CY"/>
    <property type="match status" value="1"/>
</dbReference>
<dbReference type="Gene3D" id="3.10.450.10">
    <property type="match status" value="2"/>
</dbReference>
<dbReference type="PANTHER" id="PTHR11413">
    <property type="entry name" value="CYSTATIN FAMILY MEMBER"/>
    <property type="match status" value="1"/>
</dbReference>
<keyword evidence="1 3" id="KW-0646">Protease inhibitor</keyword>
<reference evidence="6" key="1">
    <citation type="journal article" date="2020" name="Nat. Commun.">
        <title>Genome assembly of wild tea tree DASZ reveals pedigree and selection history of tea varieties.</title>
        <authorList>
            <person name="Zhang W."/>
            <person name="Zhang Y."/>
            <person name="Qiu H."/>
            <person name="Guo Y."/>
            <person name="Wan H."/>
            <person name="Zhang X."/>
            <person name="Scossa F."/>
            <person name="Alseekh S."/>
            <person name="Zhang Q."/>
            <person name="Wang P."/>
            <person name="Xu L."/>
            <person name="Schmidt M.H."/>
            <person name="Jia X."/>
            <person name="Li D."/>
            <person name="Zhu A."/>
            <person name="Guo F."/>
            <person name="Chen W."/>
            <person name="Ni D."/>
            <person name="Usadel B."/>
            <person name="Fernie A.R."/>
            <person name="Wen W."/>
        </authorList>
    </citation>
    <scope>NUCLEOTIDE SEQUENCE [LARGE SCALE GENOMIC DNA]</scope>
    <source>
        <strain evidence="6">cv. G240</strain>
    </source>
</reference>
<dbReference type="PROSITE" id="PS00287">
    <property type="entry name" value="CYSTATIN"/>
    <property type="match status" value="1"/>
</dbReference>
<name>A0A7J7HEM7_CAMSI</name>
<evidence type="ECO:0000313" key="6">
    <source>
        <dbReference type="Proteomes" id="UP000593564"/>
    </source>
</evidence>
<keyword evidence="2 3" id="KW-0789">Thiol protease inhibitor</keyword>
<evidence type="ECO:0000259" key="4">
    <source>
        <dbReference type="SMART" id="SM00043"/>
    </source>
</evidence>
<comment type="similarity">
    <text evidence="3">Belongs to the cystatin family. Phytocystatin subfamily.</text>
</comment>
<gene>
    <name evidence="5" type="ORF">HYC85_009316</name>
</gene>
<organism evidence="5 6">
    <name type="scientific">Camellia sinensis</name>
    <name type="common">Tea plant</name>
    <name type="synonym">Thea sinensis</name>
    <dbReference type="NCBI Taxonomy" id="4442"/>
    <lineage>
        <taxon>Eukaryota</taxon>
        <taxon>Viridiplantae</taxon>
        <taxon>Streptophyta</taxon>
        <taxon>Embryophyta</taxon>
        <taxon>Tracheophyta</taxon>
        <taxon>Spermatophyta</taxon>
        <taxon>Magnoliopsida</taxon>
        <taxon>eudicotyledons</taxon>
        <taxon>Gunneridae</taxon>
        <taxon>Pentapetalae</taxon>
        <taxon>asterids</taxon>
        <taxon>Ericales</taxon>
        <taxon>Theaceae</taxon>
        <taxon>Camellia</taxon>
    </lineage>
</organism>
<dbReference type="InterPro" id="IPR027214">
    <property type="entry name" value="Cystatin"/>
</dbReference>
<dbReference type="PANTHER" id="PTHR11413:SF103">
    <property type="entry name" value="CYSTEINE PROTEINASE INHIBITOR 12"/>
    <property type="match status" value="1"/>
</dbReference>
<dbReference type="SUPFAM" id="SSF54403">
    <property type="entry name" value="Cystatin/monellin"/>
    <property type="match status" value="2"/>
</dbReference>
<reference evidence="5 6" key="2">
    <citation type="submission" date="2020-07" db="EMBL/GenBank/DDBJ databases">
        <title>Genome assembly of wild tea tree DASZ reveals pedigree and selection history of tea varieties.</title>
        <authorList>
            <person name="Zhang W."/>
        </authorList>
    </citation>
    <scope>NUCLEOTIDE SEQUENCE [LARGE SCALE GENOMIC DNA]</scope>
    <source>
        <strain evidence="6">cv. G240</strain>
        <tissue evidence="5">Leaf</tissue>
    </source>
</reference>
<feature type="domain" description="Cystatin" evidence="4">
    <location>
        <begin position="84"/>
        <end position="162"/>
    </location>
</feature>
<dbReference type="InterPro" id="IPR018073">
    <property type="entry name" value="Prot_inh_cystat_CS"/>
</dbReference>
<keyword evidence="6" id="KW-1185">Reference proteome</keyword>
<protein>
    <recommendedName>
        <fullName evidence="3">Cysteine proteinase inhibitor</fullName>
    </recommendedName>
</protein>
<dbReference type="EMBL" id="JACBKZ010000004">
    <property type="protein sequence ID" value="KAF5951372.1"/>
    <property type="molecule type" value="Genomic_DNA"/>
</dbReference>
<accession>A0A7J7HEM7</accession>
<evidence type="ECO:0000313" key="5">
    <source>
        <dbReference type="EMBL" id="KAF5951372.1"/>
    </source>
</evidence>
<sequence>MLNWKEFDYRPKKQVEKYDHWMNLSSKDWRDCVSDDVELEGMGLEAEEAELEVGICGWEERPRRSHMGIGHEWCKFHNLRLWWTVGRNMHDWHKKYKSGASKRERYSSLCGWVVKAQEQVVAGTLHHITLEAVDAGKKKLYEAKVWVKPWMNFKELQEFKHAGDVGDTPALTPSDLGVKKDGHSPGWQAVPTQDPVVQDAAHHAVKTIQQRSNSLFPYELQEIVHAKAEVMEESAKIDMVLKVKRGDKGEKFKVEVHKNNEGTFHLNQMEPDRS</sequence>
<dbReference type="SMART" id="SM00043">
    <property type="entry name" value="CY"/>
    <property type="match status" value="1"/>
</dbReference>
<dbReference type="Pfam" id="PF16845">
    <property type="entry name" value="SQAPI"/>
    <property type="match status" value="1"/>
</dbReference>
<comment type="caution">
    <text evidence="5">The sequence shown here is derived from an EMBL/GenBank/DDBJ whole genome shotgun (WGS) entry which is preliminary data.</text>
</comment>
<proteinExistence type="inferred from homology"/>
<dbReference type="Proteomes" id="UP000593564">
    <property type="component" value="Unassembled WGS sequence"/>
</dbReference>